<dbReference type="PANTHER" id="PTHR37946">
    <property type="entry name" value="SLL1969 PROTEIN"/>
    <property type="match status" value="1"/>
</dbReference>
<protein>
    <recommendedName>
        <fullName evidence="1">GPI inositol-deacylase PGAP1-like alpha/beta domain-containing protein</fullName>
    </recommendedName>
</protein>
<dbReference type="PANTHER" id="PTHR37946:SF1">
    <property type="entry name" value="SLL1969 PROTEIN"/>
    <property type="match status" value="1"/>
</dbReference>
<dbReference type="GO" id="GO:0016788">
    <property type="term" value="F:hydrolase activity, acting on ester bonds"/>
    <property type="evidence" value="ECO:0007669"/>
    <property type="project" value="InterPro"/>
</dbReference>
<dbReference type="Pfam" id="PF07819">
    <property type="entry name" value="PGAP1"/>
    <property type="match status" value="1"/>
</dbReference>
<name>A0A8T7M580_9CHLR</name>
<dbReference type="EMBL" id="JACATZ010000003">
    <property type="protein sequence ID" value="NWJ47277.1"/>
    <property type="molecule type" value="Genomic_DNA"/>
</dbReference>
<evidence type="ECO:0000313" key="3">
    <source>
        <dbReference type="EMBL" id="WJW69195.1"/>
    </source>
</evidence>
<gene>
    <name evidence="2" type="ORF">HXX08_15550</name>
    <name evidence="3" type="ORF">OZ401_002791</name>
</gene>
<evidence type="ECO:0000313" key="2">
    <source>
        <dbReference type="EMBL" id="NWJ47277.1"/>
    </source>
</evidence>
<dbReference type="Proteomes" id="UP000521676">
    <property type="component" value="Unassembled WGS sequence"/>
</dbReference>
<dbReference type="SUPFAM" id="SSF53474">
    <property type="entry name" value="alpha/beta-Hydrolases"/>
    <property type="match status" value="1"/>
</dbReference>
<dbReference type="Proteomes" id="UP001431572">
    <property type="component" value="Chromosome 2"/>
</dbReference>
<evidence type="ECO:0000313" key="5">
    <source>
        <dbReference type="Proteomes" id="UP001431572"/>
    </source>
</evidence>
<accession>A0A8T7M580</accession>
<dbReference type="Gene3D" id="3.40.50.1820">
    <property type="entry name" value="alpha/beta hydrolase"/>
    <property type="match status" value="1"/>
</dbReference>
<dbReference type="InterPro" id="IPR029058">
    <property type="entry name" value="AB_hydrolase_fold"/>
</dbReference>
<organism evidence="2 4">
    <name type="scientific">Candidatus Chlorohelix allophototropha</name>
    <dbReference type="NCBI Taxonomy" id="3003348"/>
    <lineage>
        <taxon>Bacteria</taxon>
        <taxon>Bacillati</taxon>
        <taxon>Chloroflexota</taxon>
        <taxon>Chloroflexia</taxon>
        <taxon>Candidatus Chloroheliales</taxon>
        <taxon>Candidatus Chloroheliaceae</taxon>
        <taxon>Candidatus Chlorohelix</taxon>
    </lineage>
</organism>
<reference evidence="2 4" key="1">
    <citation type="submission" date="2020-06" db="EMBL/GenBank/DDBJ databases">
        <title>Anoxygenic phototrophic Chloroflexota member uses a Type I reaction center.</title>
        <authorList>
            <person name="Tsuji J.M."/>
            <person name="Shaw N.A."/>
            <person name="Nagashima S."/>
            <person name="Venkiteswaran J."/>
            <person name="Schiff S.L."/>
            <person name="Hanada S."/>
            <person name="Tank M."/>
            <person name="Neufeld J.D."/>
        </authorList>
    </citation>
    <scope>NUCLEOTIDE SEQUENCE [LARGE SCALE GENOMIC DNA]</scope>
    <source>
        <strain evidence="2">L227-S17</strain>
    </source>
</reference>
<dbReference type="InterPro" id="IPR012908">
    <property type="entry name" value="PGAP1-ab_dom-like"/>
</dbReference>
<dbReference type="AlphaFoldDB" id="A0A8T7M580"/>
<evidence type="ECO:0000313" key="4">
    <source>
        <dbReference type="Proteomes" id="UP000521676"/>
    </source>
</evidence>
<proteinExistence type="predicted"/>
<keyword evidence="5" id="KW-1185">Reference proteome</keyword>
<evidence type="ECO:0000259" key="1">
    <source>
        <dbReference type="Pfam" id="PF07819"/>
    </source>
</evidence>
<dbReference type="RefSeq" id="WP_341471080.1">
    <property type="nucleotide sequence ID" value="NZ_CP128400.1"/>
</dbReference>
<reference evidence="3" key="2">
    <citation type="journal article" date="2024" name="Nature">
        <title>Anoxygenic phototroph of the Chloroflexota uses a type I reaction centre.</title>
        <authorList>
            <person name="Tsuji J.M."/>
            <person name="Shaw N.A."/>
            <person name="Nagashima S."/>
            <person name="Venkiteswaran J.J."/>
            <person name="Schiff S.L."/>
            <person name="Watanabe T."/>
            <person name="Fukui M."/>
            <person name="Hanada S."/>
            <person name="Tank M."/>
            <person name="Neufeld J.D."/>
        </authorList>
    </citation>
    <scope>NUCLEOTIDE SEQUENCE</scope>
    <source>
        <strain evidence="3">L227-S17</strain>
    </source>
</reference>
<dbReference type="EMBL" id="CP128400">
    <property type="protein sequence ID" value="WJW69195.1"/>
    <property type="molecule type" value="Genomic_DNA"/>
</dbReference>
<sequence>MKRNIYGAIFLLVFVVGLSGLISSQFILNNNISKQINPNNKVIVFVHGIRPPTDCASRDVKADIGAETFGEIKKELITKTGIEENRFFYYNYSFTPSNLFLEDCRDTWASLATHTEKLNSFISTIVLKNYPDADITFISHSLGGLLVANWLTATKSDYLKHLNSLITIDSPLRGASLAGICDNLAVSFLAPVCNDLKLGSSTIRQVEQLAPSITKIYNIRNMADAIVKPEEAYLDGAAGILDLNVSSYGNFTEHNVGLAHPEALKFIVSIVNDARKFPSFIFGRESALG</sequence>
<feature type="domain" description="GPI inositol-deacylase PGAP1-like alpha/beta" evidence="1">
    <location>
        <begin position="109"/>
        <end position="177"/>
    </location>
</feature>